<keyword evidence="2" id="KW-0378">Hydrolase</keyword>
<feature type="signal peptide" evidence="1">
    <location>
        <begin position="1"/>
        <end position="24"/>
    </location>
</feature>
<dbReference type="AlphaFoldDB" id="A0A4U8YL49"/>
<protein>
    <submittedName>
        <fullName evidence="2">Nucleophile aminohydrolases n-terminal</fullName>
    </submittedName>
</protein>
<name>A0A4U8YL49_9BACT</name>
<keyword evidence="1" id="KW-0732">Signal</keyword>
<feature type="chain" id="PRO_5020823886" evidence="1">
    <location>
        <begin position="25"/>
        <end position="298"/>
    </location>
</feature>
<dbReference type="InterPro" id="IPR029055">
    <property type="entry name" value="Ntn_hydrolases_N"/>
</dbReference>
<proteinExistence type="predicted"/>
<evidence type="ECO:0000313" key="3">
    <source>
        <dbReference type="Proteomes" id="UP000507962"/>
    </source>
</evidence>
<dbReference type="EMBL" id="CAADHO010000003">
    <property type="protein sequence ID" value="VFQ44646.1"/>
    <property type="molecule type" value="Genomic_DNA"/>
</dbReference>
<sequence length="298" mass="33326">MKRLTRSLLITGLTLLCASGTALACTSFAVYAPQPIYGMNFDYARFPMKLRIVTKGDLRTFHLAFEKQLGKQRFFANTGGMNSKGLFYACQELHPFDLNPPEPGEGNLPLYLLNTMPERVHTVKEIEKACDGTHLIQLKGVTIHTLFADMTGRAMVVETGKKQNILSHMTGNYIAMANFPNHTLKGVTYTEAKGLGDWRYQIACRYLETSQTDFSVNNGLTLLEKAQDRDPMHSTACSMVFAPATSDVYIAFHADFSKIWKVSLMEGTIETFRGFKTKTRRPLDEDGLLISDLISQAT</sequence>
<dbReference type="PROSITE" id="PS51257">
    <property type="entry name" value="PROKAR_LIPOPROTEIN"/>
    <property type="match status" value="1"/>
</dbReference>
<dbReference type="GO" id="GO:0016787">
    <property type="term" value="F:hydrolase activity"/>
    <property type="evidence" value="ECO:0007669"/>
    <property type="project" value="UniProtKB-KW"/>
</dbReference>
<gene>
    <name evidence="2" type="ORF">MSL71_22950</name>
</gene>
<evidence type="ECO:0000313" key="2">
    <source>
        <dbReference type="EMBL" id="VFQ44646.1"/>
    </source>
</evidence>
<dbReference type="RefSeq" id="WP_180140349.1">
    <property type="nucleotide sequence ID" value="NZ_CAADHO010000003.1"/>
</dbReference>
<accession>A0A4U8YL49</accession>
<dbReference type="Gene3D" id="3.60.60.10">
    <property type="entry name" value="Penicillin V Acylase, Chain A"/>
    <property type="match status" value="1"/>
</dbReference>
<organism evidence="2 3">
    <name type="scientific">Desulfoluna butyratoxydans</name>
    <dbReference type="NCBI Taxonomy" id="231438"/>
    <lineage>
        <taxon>Bacteria</taxon>
        <taxon>Pseudomonadati</taxon>
        <taxon>Thermodesulfobacteriota</taxon>
        <taxon>Desulfobacteria</taxon>
        <taxon>Desulfobacterales</taxon>
        <taxon>Desulfolunaceae</taxon>
        <taxon>Desulfoluna</taxon>
    </lineage>
</organism>
<evidence type="ECO:0000256" key="1">
    <source>
        <dbReference type="SAM" id="SignalP"/>
    </source>
</evidence>
<keyword evidence="3" id="KW-1185">Reference proteome</keyword>
<dbReference type="SUPFAM" id="SSF56235">
    <property type="entry name" value="N-terminal nucleophile aminohydrolases (Ntn hydrolases)"/>
    <property type="match status" value="1"/>
</dbReference>
<reference evidence="2 3" key="1">
    <citation type="submission" date="2019-03" db="EMBL/GenBank/DDBJ databases">
        <authorList>
            <person name="Nijsse B."/>
        </authorList>
    </citation>
    <scope>NUCLEOTIDE SEQUENCE [LARGE SCALE GENOMIC DNA]</scope>
    <source>
        <strain evidence="2">Desulfoluna butyratoxydans MSL71</strain>
    </source>
</reference>
<dbReference type="Proteomes" id="UP000507962">
    <property type="component" value="Unassembled WGS sequence"/>
</dbReference>